<name>A0ABP8ZJL2_9ACTN</name>
<feature type="transmembrane region" description="Helical" evidence="1">
    <location>
        <begin position="15"/>
        <end position="33"/>
    </location>
</feature>
<keyword evidence="1" id="KW-0812">Transmembrane</keyword>
<dbReference type="EMBL" id="BAABIE010000020">
    <property type="protein sequence ID" value="GAA4757917.1"/>
    <property type="molecule type" value="Genomic_DNA"/>
</dbReference>
<evidence type="ECO:0008006" key="4">
    <source>
        <dbReference type="Google" id="ProtNLM"/>
    </source>
</evidence>
<gene>
    <name evidence="2" type="ORF">GCM10023217_32750</name>
</gene>
<evidence type="ECO:0000313" key="2">
    <source>
        <dbReference type="EMBL" id="GAA4757917.1"/>
    </source>
</evidence>
<evidence type="ECO:0000313" key="3">
    <source>
        <dbReference type="Proteomes" id="UP001500822"/>
    </source>
</evidence>
<protein>
    <recommendedName>
        <fullName evidence="4">DoxX family protein</fullName>
    </recommendedName>
</protein>
<keyword evidence="1" id="KW-1133">Transmembrane helix</keyword>
<evidence type="ECO:0000256" key="1">
    <source>
        <dbReference type="SAM" id="Phobius"/>
    </source>
</evidence>
<feature type="transmembrane region" description="Helical" evidence="1">
    <location>
        <begin position="53"/>
        <end position="70"/>
    </location>
</feature>
<keyword evidence="3" id="KW-1185">Reference proteome</keyword>
<proteinExistence type="predicted"/>
<keyword evidence="1" id="KW-0472">Membrane</keyword>
<dbReference type="RefSeq" id="WP_246992972.1">
    <property type="nucleotide sequence ID" value="NZ_BAABIE010000020.1"/>
</dbReference>
<sequence>MASSTCADQCSSSNLLATLGGVGLAATGLAHFAAPDMFRGLTEQAFPKNTDRFLMINGAFETVVGALIAVPKTRKAGLIGLGLYGGHLTSNLALARLR</sequence>
<comment type="caution">
    <text evidence="2">The sequence shown here is derived from an EMBL/GenBank/DDBJ whole genome shotgun (WGS) entry which is preliminary data.</text>
</comment>
<reference evidence="3" key="1">
    <citation type="journal article" date="2019" name="Int. J. Syst. Evol. Microbiol.">
        <title>The Global Catalogue of Microorganisms (GCM) 10K type strain sequencing project: providing services to taxonomists for standard genome sequencing and annotation.</title>
        <authorList>
            <consortium name="The Broad Institute Genomics Platform"/>
            <consortium name="The Broad Institute Genome Sequencing Center for Infectious Disease"/>
            <person name="Wu L."/>
            <person name="Ma J."/>
        </authorList>
    </citation>
    <scope>NUCLEOTIDE SEQUENCE [LARGE SCALE GENOMIC DNA]</scope>
    <source>
        <strain evidence="3">JCM 18077</strain>
    </source>
</reference>
<dbReference type="Proteomes" id="UP001500822">
    <property type="component" value="Unassembled WGS sequence"/>
</dbReference>
<organism evidence="2 3">
    <name type="scientific">Gordonia alkaliphila</name>
    <dbReference type="NCBI Taxonomy" id="1053547"/>
    <lineage>
        <taxon>Bacteria</taxon>
        <taxon>Bacillati</taxon>
        <taxon>Actinomycetota</taxon>
        <taxon>Actinomycetes</taxon>
        <taxon>Mycobacteriales</taxon>
        <taxon>Gordoniaceae</taxon>
        <taxon>Gordonia</taxon>
    </lineage>
</organism>
<accession>A0ABP8ZJL2</accession>